<gene>
    <name evidence="1" type="ORF">PlAlph_5330</name>
</gene>
<proteinExistence type="predicted"/>
<dbReference type="SUPFAM" id="SSF47336">
    <property type="entry name" value="ACP-like"/>
    <property type="match status" value="1"/>
</dbReference>
<name>A0A6G8F3J2_9PROT</name>
<dbReference type="Gene3D" id="1.10.1200.10">
    <property type="entry name" value="ACP-like"/>
    <property type="match status" value="1"/>
</dbReference>
<dbReference type="EMBL" id="MN990732">
    <property type="protein sequence ID" value="QIM10641.1"/>
    <property type="molecule type" value="Genomic_DNA"/>
</dbReference>
<sequence length="88" mass="10024">MTRNFIKQEILELAANCYTHKNSGYKMISEEDGFINDLGLDEWEYTAFLTTVEMQLGINITDEEEYSLYSGKLSGLIDLLTAKADKFA</sequence>
<reference evidence="1" key="1">
    <citation type="journal article" date="2020" name="J. ISSAAS">
        <title>Lactobacilli and other gastrointestinal microbiota of Peromyscus leucopus, reservoir host for agents of Lyme disease and other zoonoses in North America.</title>
        <authorList>
            <person name="Milovic A."/>
            <person name="Bassam K."/>
            <person name="Shao H."/>
            <person name="Chatzistamou I."/>
            <person name="Tufts D.M."/>
            <person name="Diuk-Wasser M."/>
            <person name="Barbour A.G."/>
        </authorList>
    </citation>
    <scope>NUCLEOTIDE SEQUENCE</scope>
    <source>
        <strain evidence="1">LL90</strain>
    </source>
</reference>
<evidence type="ECO:0000313" key="1">
    <source>
        <dbReference type="EMBL" id="QIM10641.1"/>
    </source>
</evidence>
<protein>
    <recommendedName>
        <fullName evidence="2">Carrier domain-containing protein</fullName>
    </recommendedName>
</protein>
<organism evidence="1">
    <name type="scientific">uncultured Alphaproteobacteria bacterium</name>
    <dbReference type="NCBI Taxonomy" id="91750"/>
    <lineage>
        <taxon>Bacteria</taxon>
        <taxon>Pseudomonadati</taxon>
        <taxon>Pseudomonadota</taxon>
        <taxon>Alphaproteobacteria</taxon>
        <taxon>environmental samples</taxon>
    </lineage>
</organism>
<evidence type="ECO:0008006" key="2">
    <source>
        <dbReference type="Google" id="ProtNLM"/>
    </source>
</evidence>
<dbReference type="AlphaFoldDB" id="A0A6G8F3J2"/>
<accession>A0A6G8F3J2</accession>
<dbReference type="InterPro" id="IPR036736">
    <property type="entry name" value="ACP-like_sf"/>
</dbReference>